<gene>
    <name evidence="1" type="primary">jg6234</name>
    <name evidence="1" type="ORF">PAEG_LOCUS11376</name>
</gene>
<dbReference type="OrthoDB" id="2016582at2759"/>
<sequence length="192" mass="21070">MIKQTNDDTHWHSHPVHVDPYFALDWIDHILATLHPSRSGLCGIPAQLEPPSLFRDDGKRPDGMTIVPWSMGRALVWDATCVDPLAASHLPSSSQKAAAAAESTQMLKRRKYSVICNDYVFAALALETLGPWSSDTKKFINIVSQKLVLTSGDPRAGAYLAQRLSLAIQRGNSASILGTMPISEQLDGLYLF</sequence>
<dbReference type="Proteomes" id="UP000838756">
    <property type="component" value="Unassembled WGS sequence"/>
</dbReference>
<comment type="caution">
    <text evidence="1">The sequence shown here is derived from an EMBL/GenBank/DDBJ whole genome shotgun (WGS) entry which is preliminary data.</text>
</comment>
<keyword evidence="2" id="KW-1185">Reference proteome</keyword>
<organism evidence="1 2">
    <name type="scientific">Pararge aegeria aegeria</name>
    <dbReference type="NCBI Taxonomy" id="348720"/>
    <lineage>
        <taxon>Eukaryota</taxon>
        <taxon>Metazoa</taxon>
        <taxon>Ecdysozoa</taxon>
        <taxon>Arthropoda</taxon>
        <taxon>Hexapoda</taxon>
        <taxon>Insecta</taxon>
        <taxon>Pterygota</taxon>
        <taxon>Neoptera</taxon>
        <taxon>Endopterygota</taxon>
        <taxon>Lepidoptera</taxon>
        <taxon>Glossata</taxon>
        <taxon>Ditrysia</taxon>
        <taxon>Papilionoidea</taxon>
        <taxon>Nymphalidae</taxon>
        <taxon>Satyrinae</taxon>
        <taxon>Satyrini</taxon>
        <taxon>Parargina</taxon>
        <taxon>Pararge</taxon>
    </lineage>
</organism>
<proteinExistence type="predicted"/>
<dbReference type="AlphaFoldDB" id="A0A8S4R902"/>
<evidence type="ECO:0000313" key="2">
    <source>
        <dbReference type="Proteomes" id="UP000838756"/>
    </source>
</evidence>
<reference evidence="1" key="1">
    <citation type="submission" date="2022-03" db="EMBL/GenBank/DDBJ databases">
        <authorList>
            <person name="Lindestad O."/>
        </authorList>
    </citation>
    <scope>NUCLEOTIDE SEQUENCE</scope>
</reference>
<accession>A0A8S4R902</accession>
<name>A0A8S4R902_9NEOP</name>
<evidence type="ECO:0000313" key="1">
    <source>
        <dbReference type="EMBL" id="CAH2233313.1"/>
    </source>
</evidence>
<protein>
    <submittedName>
        <fullName evidence="1">Jg6234 protein</fullName>
    </submittedName>
</protein>
<dbReference type="EMBL" id="CAKXAJ010024955">
    <property type="protein sequence ID" value="CAH2233313.1"/>
    <property type="molecule type" value="Genomic_DNA"/>
</dbReference>